<dbReference type="InterPro" id="IPR036236">
    <property type="entry name" value="Znf_C2H2_sf"/>
</dbReference>
<keyword evidence="13" id="KW-1185">Reference proteome</keyword>
<dbReference type="PROSITE" id="PS50157">
    <property type="entry name" value="ZINC_FINGER_C2H2_2"/>
    <property type="match status" value="7"/>
</dbReference>
<dbReference type="PROSITE" id="PS00028">
    <property type="entry name" value="ZINC_FINGER_C2H2_1"/>
    <property type="match status" value="10"/>
</dbReference>
<keyword evidence="5" id="KW-0862">Zinc</keyword>
<dbReference type="PANTHER" id="PTHR47772:SF13">
    <property type="entry name" value="GASTRULA ZINC FINGER PROTEIN XLCGF49.1-LIKE-RELATED"/>
    <property type="match status" value="1"/>
</dbReference>
<feature type="domain" description="C2H2-type" evidence="11">
    <location>
        <begin position="413"/>
        <end position="440"/>
    </location>
</feature>
<evidence type="ECO:0000256" key="5">
    <source>
        <dbReference type="ARBA" id="ARBA00022833"/>
    </source>
</evidence>
<dbReference type="OrthoDB" id="5803930at2759"/>
<keyword evidence="3" id="KW-0677">Repeat</keyword>
<evidence type="ECO:0000256" key="6">
    <source>
        <dbReference type="ARBA" id="ARBA00023015"/>
    </source>
</evidence>
<evidence type="ECO:0000256" key="7">
    <source>
        <dbReference type="ARBA" id="ARBA00023163"/>
    </source>
</evidence>
<feature type="domain" description="C2H2-type" evidence="11">
    <location>
        <begin position="496"/>
        <end position="523"/>
    </location>
</feature>
<sequence>MQSTRIPTELQNELEDEKELTEAGKILRRRDGNYCFSCNNCNKYFIDIQEIVDHMRNEELVRNAAADVRSTHTEFVDVSKSIDGEYVKSEVEVDEANDDSVYCNTPLDVQKEKSKKKEPNNSSVRKRKQSHKPPVDEDVKADLKCCWCSESFNEFGLVQNHLTDEHNKKPSDVYSCDHCQLFLKNSNLLSEHILSQHGAEVHKQFQKETDYEENTKPIQCVVCELWLNGTKAFDAHTKNVHKMYRILQCYICGIYKKKPSGLIEHLKVHDRFRKYRCYECDNVIPKITNPYDFRSHKCVLCGVWFLNHVTIRNHLTDVHGQDQIYDCTICDDFTFKTELELRMHGVNVHAMPLEYNCKICSKNCKSQQSLNEHMKSHSSAYNTNVCAVCGSKFRRKDYLMRHIKSHGDVNKDFTCYICKKGFQSNGYLKNHIKRHTEKKMQQCDICGRRFLLGGLLRKHMKEHEGEIWKCTQCPKEFSNKSKLTAHEKTHVTERNFRCDVCHKTYKTSKNLRQHKLVHSTERRIKCRMCNMTFNQGPEYELHLQTHNNDVTS</sequence>
<comment type="caution">
    <text evidence="12">The sequence shown here is derived from an EMBL/GenBank/DDBJ whole genome shotgun (WGS) entry which is preliminary data.</text>
</comment>
<feature type="domain" description="C2H2-type" evidence="11">
    <location>
        <begin position="384"/>
        <end position="411"/>
    </location>
</feature>
<dbReference type="GO" id="GO:0005634">
    <property type="term" value="C:nucleus"/>
    <property type="evidence" value="ECO:0007669"/>
    <property type="project" value="UniProtKB-SubCell"/>
</dbReference>
<evidence type="ECO:0000256" key="8">
    <source>
        <dbReference type="ARBA" id="ARBA00023242"/>
    </source>
</evidence>
<feature type="compositionally biased region" description="Basic and acidic residues" evidence="10">
    <location>
        <begin position="109"/>
        <end position="119"/>
    </location>
</feature>
<keyword evidence="4 9" id="KW-0863">Zinc-finger</keyword>
<evidence type="ECO:0000256" key="9">
    <source>
        <dbReference type="PROSITE-ProRule" id="PRU00042"/>
    </source>
</evidence>
<evidence type="ECO:0000313" key="12">
    <source>
        <dbReference type="EMBL" id="KAJ6649164.1"/>
    </source>
</evidence>
<dbReference type="InterPro" id="IPR013087">
    <property type="entry name" value="Znf_C2H2_type"/>
</dbReference>
<proteinExistence type="predicted"/>
<dbReference type="PANTHER" id="PTHR47772">
    <property type="entry name" value="ZINC FINGER PROTEIN 200"/>
    <property type="match status" value="1"/>
</dbReference>
<keyword evidence="8" id="KW-0539">Nucleus</keyword>
<gene>
    <name evidence="12" type="primary">Zfp26_6</name>
    <name evidence="12" type="ORF">Bhyg_04397</name>
</gene>
<keyword evidence="2" id="KW-0479">Metal-binding</keyword>
<feature type="domain" description="C2H2-type" evidence="11">
    <location>
        <begin position="468"/>
        <end position="495"/>
    </location>
</feature>
<dbReference type="Pfam" id="PF00096">
    <property type="entry name" value="zf-C2H2"/>
    <property type="match status" value="3"/>
</dbReference>
<dbReference type="InterPro" id="IPR050636">
    <property type="entry name" value="C2H2-ZF_domain-containing"/>
</dbReference>
<dbReference type="FunFam" id="3.30.160.60:FF:000446">
    <property type="entry name" value="Zinc finger protein"/>
    <property type="match status" value="1"/>
</dbReference>
<comment type="subcellular location">
    <subcellularLocation>
        <location evidence="1">Nucleus</location>
    </subcellularLocation>
</comment>
<feature type="region of interest" description="Disordered" evidence="10">
    <location>
        <begin position="108"/>
        <end position="135"/>
    </location>
</feature>
<feature type="domain" description="C2H2-type" evidence="11">
    <location>
        <begin position="441"/>
        <end position="466"/>
    </location>
</feature>
<dbReference type="EMBL" id="WJQU01000001">
    <property type="protein sequence ID" value="KAJ6649164.1"/>
    <property type="molecule type" value="Genomic_DNA"/>
</dbReference>
<evidence type="ECO:0000256" key="1">
    <source>
        <dbReference type="ARBA" id="ARBA00004123"/>
    </source>
</evidence>
<organism evidence="12 13">
    <name type="scientific">Pseudolycoriella hygida</name>
    <dbReference type="NCBI Taxonomy" id="35572"/>
    <lineage>
        <taxon>Eukaryota</taxon>
        <taxon>Metazoa</taxon>
        <taxon>Ecdysozoa</taxon>
        <taxon>Arthropoda</taxon>
        <taxon>Hexapoda</taxon>
        <taxon>Insecta</taxon>
        <taxon>Pterygota</taxon>
        <taxon>Neoptera</taxon>
        <taxon>Endopterygota</taxon>
        <taxon>Diptera</taxon>
        <taxon>Nematocera</taxon>
        <taxon>Sciaroidea</taxon>
        <taxon>Sciaridae</taxon>
        <taxon>Pseudolycoriella</taxon>
    </lineage>
</organism>
<feature type="domain" description="C2H2-type" evidence="11">
    <location>
        <begin position="524"/>
        <end position="551"/>
    </location>
</feature>
<evidence type="ECO:0000256" key="2">
    <source>
        <dbReference type="ARBA" id="ARBA00022723"/>
    </source>
</evidence>
<protein>
    <submittedName>
        <fullName evidence="12">Zinc finger protein</fullName>
    </submittedName>
</protein>
<accession>A0A9Q0S8B8</accession>
<dbReference type="Gene3D" id="3.30.160.60">
    <property type="entry name" value="Classic Zinc Finger"/>
    <property type="match status" value="6"/>
</dbReference>
<dbReference type="SMART" id="SM00355">
    <property type="entry name" value="ZnF_C2H2"/>
    <property type="match status" value="14"/>
</dbReference>
<dbReference type="AlphaFoldDB" id="A0A9Q0S8B8"/>
<evidence type="ECO:0000256" key="4">
    <source>
        <dbReference type="ARBA" id="ARBA00022771"/>
    </source>
</evidence>
<evidence type="ECO:0000256" key="10">
    <source>
        <dbReference type="SAM" id="MobiDB-lite"/>
    </source>
</evidence>
<dbReference type="GO" id="GO:0008270">
    <property type="term" value="F:zinc ion binding"/>
    <property type="evidence" value="ECO:0007669"/>
    <property type="project" value="UniProtKB-KW"/>
</dbReference>
<keyword evidence="7" id="KW-0804">Transcription</keyword>
<dbReference type="Pfam" id="PF13912">
    <property type="entry name" value="zf-C2H2_6"/>
    <property type="match status" value="2"/>
</dbReference>
<dbReference type="Proteomes" id="UP001151699">
    <property type="component" value="Chromosome A"/>
</dbReference>
<evidence type="ECO:0000313" key="13">
    <source>
        <dbReference type="Proteomes" id="UP001151699"/>
    </source>
</evidence>
<dbReference type="SUPFAM" id="SSF57667">
    <property type="entry name" value="beta-beta-alpha zinc fingers"/>
    <property type="match status" value="5"/>
</dbReference>
<evidence type="ECO:0000259" key="11">
    <source>
        <dbReference type="PROSITE" id="PS50157"/>
    </source>
</evidence>
<feature type="domain" description="C2H2-type" evidence="11">
    <location>
        <begin position="355"/>
        <end position="382"/>
    </location>
</feature>
<reference evidence="12" key="1">
    <citation type="submission" date="2022-07" db="EMBL/GenBank/DDBJ databases">
        <authorList>
            <person name="Trinca V."/>
            <person name="Uliana J.V.C."/>
            <person name="Torres T.T."/>
            <person name="Ward R.J."/>
            <person name="Monesi N."/>
        </authorList>
    </citation>
    <scope>NUCLEOTIDE SEQUENCE</scope>
    <source>
        <strain evidence="12">HSMRA1968</strain>
        <tissue evidence="12">Whole embryos</tissue>
    </source>
</reference>
<evidence type="ECO:0000256" key="3">
    <source>
        <dbReference type="ARBA" id="ARBA00022737"/>
    </source>
</evidence>
<name>A0A9Q0S8B8_9DIPT</name>
<keyword evidence="6" id="KW-0805">Transcription regulation</keyword>